<protein>
    <submittedName>
        <fullName evidence="1">Uncharacterized protein</fullName>
    </submittedName>
</protein>
<keyword evidence="2" id="KW-1185">Reference proteome</keyword>
<evidence type="ECO:0000313" key="1">
    <source>
        <dbReference type="EMBL" id="GJH22429.1"/>
    </source>
</evidence>
<sequence>MGVERSFAEGAIDWDRVKEDYPHFDWTHFDPANPYTFVDDMDAQGLLLCKTHHTGKGTGIHDLPYSLWILQRYLKDGAQFTPTQTIHHDHV</sequence>
<organism evidence="1 2">
    <name type="scientific">Caballeronia novacaledonica</name>
    <dbReference type="NCBI Taxonomy" id="1544861"/>
    <lineage>
        <taxon>Bacteria</taxon>
        <taxon>Pseudomonadati</taxon>
        <taxon>Pseudomonadota</taxon>
        <taxon>Betaproteobacteria</taxon>
        <taxon>Burkholderiales</taxon>
        <taxon>Burkholderiaceae</taxon>
        <taxon>Caballeronia</taxon>
    </lineage>
</organism>
<proteinExistence type="predicted"/>
<evidence type="ECO:0000313" key="2">
    <source>
        <dbReference type="Proteomes" id="UP001055013"/>
    </source>
</evidence>
<accession>A0ACB5R5X9</accession>
<gene>
    <name evidence="1" type="ORF">CBA19CS22_37825</name>
</gene>
<dbReference type="Proteomes" id="UP001055013">
    <property type="component" value="Unassembled WGS sequence"/>
</dbReference>
<comment type="caution">
    <text evidence="1">The sequence shown here is derived from an EMBL/GenBank/DDBJ whole genome shotgun (WGS) entry which is preliminary data.</text>
</comment>
<reference evidence="1" key="1">
    <citation type="submission" date="2021-09" db="EMBL/GenBank/DDBJ databases">
        <title>Isolation and characterization of 3-chlorobenzoate degrading bacteria from soils in Shizuoka.</title>
        <authorList>
            <person name="Ifat A."/>
            <person name="Ogawa N."/>
            <person name="Kimbara K."/>
            <person name="Moriuchi R."/>
            <person name="Dohra H."/>
            <person name="Shintani M."/>
        </authorList>
    </citation>
    <scope>NUCLEOTIDE SEQUENCE</scope>
    <source>
        <strain evidence="1">19CS2-2</strain>
    </source>
</reference>
<name>A0ACB5R5X9_9BURK</name>
<dbReference type="EMBL" id="BPUR01000041">
    <property type="protein sequence ID" value="GJH22429.1"/>
    <property type="molecule type" value="Genomic_DNA"/>
</dbReference>